<protein>
    <submittedName>
        <fullName evidence="1">Uncharacterized protein</fullName>
    </submittedName>
</protein>
<proteinExistence type="predicted"/>
<reference evidence="1 2" key="1">
    <citation type="submission" date="2019-01" db="EMBL/GenBank/DDBJ databases">
        <title>Genome sequence of Bacillus glycinifermentans SRCM103574.</title>
        <authorList>
            <person name="Kong H.-J."/>
            <person name="Jeong S.-Y."/>
            <person name="Jeong D.-Y."/>
        </authorList>
    </citation>
    <scope>NUCLEOTIDE SEQUENCE [LARGE SCALE GENOMIC DNA]</scope>
    <source>
        <strain evidence="1 2">SRCM103574</strain>
    </source>
</reference>
<dbReference type="EMBL" id="CP035232">
    <property type="protein sequence ID" value="QAT64663.1"/>
    <property type="molecule type" value="Genomic_DNA"/>
</dbReference>
<dbReference type="Proteomes" id="UP000288675">
    <property type="component" value="Chromosome"/>
</dbReference>
<organism evidence="1 2">
    <name type="scientific">Bacillus glycinifermentans</name>
    <dbReference type="NCBI Taxonomy" id="1664069"/>
    <lineage>
        <taxon>Bacteria</taxon>
        <taxon>Bacillati</taxon>
        <taxon>Bacillota</taxon>
        <taxon>Bacilli</taxon>
        <taxon>Bacillales</taxon>
        <taxon>Bacillaceae</taxon>
        <taxon>Bacillus</taxon>
    </lineage>
</organism>
<sequence>MYEGRNESEDEILFKHLSRFLSEAHNMGGDQETGKRNAVKLIEFLESKGYVIAKVFNKGAMS</sequence>
<evidence type="ECO:0000313" key="1">
    <source>
        <dbReference type="EMBL" id="QAT64663.1"/>
    </source>
</evidence>
<gene>
    <name evidence="1" type="ORF">EQZ20_06925</name>
</gene>
<accession>A0AAJ4D1P9</accession>
<dbReference type="AlphaFoldDB" id="A0AAJ4D1P9"/>
<evidence type="ECO:0000313" key="2">
    <source>
        <dbReference type="Proteomes" id="UP000288675"/>
    </source>
</evidence>
<dbReference type="RefSeq" id="WP_128747949.1">
    <property type="nucleotide sequence ID" value="NZ_CP035232.1"/>
</dbReference>
<name>A0AAJ4D1P9_9BACI</name>
<dbReference type="GeneID" id="82852411"/>